<dbReference type="AlphaFoldDB" id="A0A0U5B9E8"/>
<dbReference type="EMBL" id="AP017315">
    <property type="protein sequence ID" value="BAU32457.1"/>
    <property type="molecule type" value="Genomic_DNA"/>
</dbReference>
<dbReference type="OrthoDB" id="5067297at2"/>
<dbReference type="RefSeq" id="WP_096421654.1">
    <property type="nucleotide sequence ID" value="NZ_AP017315.1"/>
</dbReference>
<evidence type="ECO:0000313" key="1">
    <source>
        <dbReference type="EMBL" id="BAU32457.1"/>
    </source>
</evidence>
<accession>A0A0U5B9E8</accession>
<reference evidence="2" key="1">
    <citation type="submission" date="2015-12" db="EMBL/GenBank/DDBJ databases">
        <authorList>
            <person name="Shamseldin A."/>
            <person name="Moawad H."/>
            <person name="Abd El-Rahim W.M."/>
            <person name="Sadowsky M.J."/>
        </authorList>
    </citation>
    <scope>NUCLEOTIDE SEQUENCE [LARGE SCALE GENOMIC DNA]</scope>
    <source>
        <strain evidence="2">JAM AC0309</strain>
    </source>
</reference>
<organism evidence="1 2">
    <name type="scientific">Microcella alkaliphila</name>
    <dbReference type="NCBI Taxonomy" id="279828"/>
    <lineage>
        <taxon>Bacteria</taxon>
        <taxon>Bacillati</taxon>
        <taxon>Actinomycetota</taxon>
        <taxon>Actinomycetes</taxon>
        <taxon>Micrococcales</taxon>
        <taxon>Microbacteriaceae</taxon>
        <taxon>Microcella</taxon>
    </lineage>
</organism>
<evidence type="ECO:0008006" key="3">
    <source>
        <dbReference type="Google" id="ProtNLM"/>
    </source>
</evidence>
<sequence>MAELLVPADVEVDVAAELDSRFASNPHLDVTWATRIPGRDDQPRPERWGRVLAAGGSGRDLVTDRFTVTIEGWSTTESEAERICAYGVAYLQQAAREKQIGATACYGLAVFGLPANLPFPGIPDRYRFTATVSIDLRRSTS</sequence>
<reference evidence="1 2" key="2">
    <citation type="submission" date="2016-01" db="EMBL/GenBank/DDBJ databases">
        <title>Microcella alkaliphila JAM AC0309 whole genome shotgun sequence.</title>
        <authorList>
            <person name="Kurata A."/>
            <person name="Hirose Y."/>
            <person name="Kishimoto N."/>
            <person name="Kobayashi T."/>
        </authorList>
    </citation>
    <scope>NUCLEOTIDE SEQUENCE [LARGE SCALE GENOMIC DNA]</scope>
    <source>
        <strain evidence="1 2">JAM AC0309</strain>
    </source>
</reference>
<name>A0A0U5B9E8_9MICO</name>
<evidence type="ECO:0000313" key="2">
    <source>
        <dbReference type="Proteomes" id="UP000218965"/>
    </source>
</evidence>
<dbReference type="KEGG" id="malk:MalAC0309_1606"/>
<dbReference type="Proteomes" id="UP000218965">
    <property type="component" value="Chromosome"/>
</dbReference>
<proteinExistence type="predicted"/>
<protein>
    <recommendedName>
        <fullName evidence="3">Tail terminator</fullName>
    </recommendedName>
</protein>
<gene>
    <name evidence="1" type="ORF">MalAC0309_1606</name>
</gene>